<gene>
    <name evidence="7" type="ORF">GCM10010406_21940</name>
</gene>
<name>A0ABP5YSB5_9ACTN</name>
<evidence type="ECO:0000256" key="4">
    <source>
        <dbReference type="ARBA" id="ARBA00022807"/>
    </source>
</evidence>
<dbReference type="Pfam" id="PF00877">
    <property type="entry name" value="NLPC_P60"/>
    <property type="match status" value="1"/>
</dbReference>
<evidence type="ECO:0000256" key="1">
    <source>
        <dbReference type="ARBA" id="ARBA00007074"/>
    </source>
</evidence>
<feature type="domain" description="NlpC/P60" evidence="6">
    <location>
        <begin position="44"/>
        <end position="160"/>
    </location>
</feature>
<dbReference type="PROSITE" id="PS51935">
    <property type="entry name" value="NLPC_P60"/>
    <property type="match status" value="1"/>
</dbReference>
<keyword evidence="5" id="KW-0732">Signal</keyword>
<evidence type="ECO:0000313" key="7">
    <source>
        <dbReference type="EMBL" id="GAA2485280.1"/>
    </source>
</evidence>
<evidence type="ECO:0000256" key="2">
    <source>
        <dbReference type="ARBA" id="ARBA00022670"/>
    </source>
</evidence>
<comment type="caution">
    <text evidence="7">The sequence shown here is derived from an EMBL/GenBank/DDBJ whole genome shotgun (WGS) entry which is preliminary data.</text>
</comment>
<dbReference type="InterPro" id="IPR000064">
    <property type="entry name" value="NLP_P60_dom"/>
</dbReference>
<evidence type="ECO:0000256" key="3">
    <source>
        <dbReference type="ARBA" id="ARBA00022801"/>
    </source>
</evidence>
<dbReference type="EMBL" id="BAAATA010000009">
    <property type="protein sequence ID" value="GAA2485280.1"/>
    <property type="molecule type" value="Genomic_DNA"/>
</dbReference>
<keyword evidence="3" id="KW-0378">Hydrolase</keyword>
<dbReference type="RefSeq" id="WP_182311205.1">
    <property type="nucleotide sequence ID" value="NZ_BAAATA010000009.1"/>
</dbReference>
<evidence type="ECO:0000313" key="8">
    <source>
        <dbReference type="Proteomes" id="UP001501358"/>
    </source>
</evidence>
<feature type="signal peptide" evidence="5">
    <location>
        <begin position="1"/>
        <end position="24"/>
    </location>
</feature>
<keyword evidence="4" id="KW-0788">Thiol protease</keyword>
<keyword evidence="2" id="KW-0645">Protease</keyword>
<dbReference type="PANTHER" id="PTHR47359">
    <property type="entry name" value="PEPTIDOGLYCAN DL-ENDOPEPTIDASE CWLO"/>
    <property type="match status" value="1"/>
</dbReference>
<reference evidence="8" key="1">
    <citation type="journal article" date="2019" name="Int. J. Syst. Evol. Microbiol.">
        <title>The Global Catalogue of Microorganisms (GCM) 10K type strain sequencing project: providing services to taxonomists for standard genome sequencing and annotation.</title>
        <authorList>
            <consortium name="The Broad Institute Genomics Platform"/>
            <consortium name="The Broad Institute Genome Sequencing Center for Infectious Disease"/>
            <person name="Wu L."/>
            <person name="Ma J."/>
        </authorList>
    </citation>
    <scope>NUCLEOTIDE SEQUENCE [LARGE SCALE GENOMIC DNA]</scope>
    <source>
        <strain evidence="8">JCM 6307</strain>
    </source>
</reference>
<dbReference type="SUPFAM" id="SSF54001">
    <property type="entry name" value="Cysteine proteinases"/>
    <property type="match status" value="1"/>
</dbReference>
<dbReference type="PANTHER" id="PTHR47359:SF3">
    <property type="entry name" value="NLP_P60 DOMAIN-CONTAINING PROTEIN-RELATED"/>
    <property type="match status" value="1"/>
</dbReference>
<keyword evidence="8" id="KW-1185">Reference proteome</keyword>
<organism evidence="7 8">
    <name type="scientific">Streptomyces thermolineatus</name>
    <dbReference type="NCBI Taxonomy" id="44033"/>
    <lineage>
        <taxon>Bacteria</taxon>
        <taxon>Bacillati</taxon>
        <taxon>Actinomycetota</taxon>
        <taxon>Actinomycetes</taxon>
        <taxon>Kitasatosporales</taxon>
        <taxon>Streptomycetaceae</taxon>
        <taxon>Streptomyces</taxon>
    </lineage>
</organism>
<sequence>MSARTVLPALPPLLTRAGAASAVAAAVLAGSVLVPGAAAEAEAAGVSSKALKVAASKKGSPYRWGGAGPNQFDCSGLILYAYKKAGRSLPRTAAAQYTRARHISKKSRKPGDLVFFHGRGRVYHVALYAGKDRVWHAAKPGTRVKKERLWTTSVSYGRVR</sequence>
<dbReference type="Proteomes" id="UP001501358">
    <property type="component" value="Unassembled WGS sequence"/>
</dbReference>
<evidence type="ECO:0000259" key="6">
    <source>
        <dbReference type="PROSITE" id="PS51935"/>
    </source>
</evidence>
<dbReference type="InterPro" id="IPR051794">
    <property type="entry name" value="PG_Endopeptidase_C40"/>
</dbReference>
<feature type="chain" id="PRO_5047357546" evidence="5">
    <location>
        <begin position="25"/>
        <end position="160"/>
    </location>
</feature>
<dbReference type="Gene3D" id="3.90.1720.10">
    <property type="entry name" value="endopeptidase domain like (from Nostoc punctiforme)"/>
    <property type="match status" value="1"/>
</dbReference>
<comment type="similarity">
    <text evidence="1">Belongs to the peptidase C40 family.</text>
</comment>
<proteinExistence type="inferred from homology"/>
<protein>
    <submittedName>
        <fullName evidence="7">C40 family peptidase</fullName>
    </submittedName>
</protein>
<evidence type="ECO:0000256" key="5">
    <source>
        <dbReference type="SAM" id="SignalP"/>
    </source>
</evidence>
<dbReference type="InterPro" id="IPR038765">
    <property type="entry name" value="Papain-like_cys_pep_sf"/>
</dbReference>
<accession>A0ABP5YSB5</accession>